<gene>
    <name evidence="1" type="ORF">CPELLU_LOCUS3320</name>
</gene>
<accession>A0A9N9FAE5</accession>
<protein>
    <submittedName>
        <fullName evidence="1">10302_t:CDS:1</fullName>
    </submittedName>
</protein>
<proteinExistence type="predicted"/>
<reference evidence="1" key="1">
    <citation type="submission" date="2021-06" db="EMBL/GenBank/DDBJ databases">
        <authorList>
            <person name="Kallberg Y."/>
            <person name="Tangrot J."/>
            <person name="Rosling A."/>
        </authorList>
    </citation>
    <scope>NUCLEOTIDE SEQUENCE</scope>
    <source>
        <strain evidence="1">FL966</strain>
    </source>
</reference>
<dbReference type="Proteomes" id="UP000789759">
    <property type="component" value="Unassembled WGS sequence"/>
</dbReference>
<evidence type="ECO:0000313" key="1">
    <source>
        <dbReference type="EMBL" id="CAG8519596.1"/>
    </source>
</evidence>
<name>A0A9N9FAE5_9GLOM</name>
<evidence type="ECO:0000313" key="2">
    <source>
        <dbReference type="Proteomes" id="UP000789759"/>
    </source>
</evidence>
<organism evidence="1 2">
    <name type="scientific">Cetraspora pellucida</name>
    <dbReference type="NCBI Taxonomy" id="1433469"/>
    <lineage>
        <taxon>Eukaryota</taxon>
        <taxon>Fungi</taxon>
        <taxon>Fungi incertae sedis</taxon>
        <taxon>Mucoromycota</taxon>
        <taxon>Glomeromycotina</taxon>
        <taxon>Glomeromycetes</taxon>
        <taxon>Diversisporales</taxon>
        <taxon>Gigasporaceae</taxon>
        <taxon>Cetraspora</taxon>
    </lineage>
</organism>
<comment type="caution">
    <text evidence="1">The sequence shown here is derived from an EMBL/GenBank/DDBJ whole genome shotgun (WGS) entry which is preliminary data.</text>
</comment>
<sequence length="49" mass="5664">MEVSFDHLKALIRNHWKIETVSIATIDLFGNIKSSEKGELVDIMFINQM</sequence>
<keyword evidence="2" id="KW-1185">Reference proteome</keyword>
<dbReference type="EMBL" id="CAJVQA010001584">
    <property type="protein sequence ID" value="CAG8519596.1"/>
    <property type="molecule type" value="Genomic_DNA"/>
</dbReference>
<dbReference type="AlphaFoldDB" id="A0A9N9FAE5"/>